<evidence type="ECO:0000256" key="1">
    <source>
        <dbReference type="SAM" id="MobiDB-lite"/>
    </source>
</evidence>
<dbReference type="EMBL" id="KL198074">
    <property type="protein sequence ID" value="KDQ09818.1"/>
    <property type="molecule type" value="Genomic_DNA"/>
</dbReference>
<organism evidence="2 3">
    <name type="scientific">Botryobasidium botryosum (strain FD-172 SS1)</name>
    <dbReference type="NCBI Taxonomy" id="930990"/>
    <lineage>
        <taxon>Eukaryota</taxon>
        <taxon>Fungi</taxon>
        <taxon>Dikarya</taxon>
        <taxon>Basidiomycota</taxon>
        <taxon>Agaricomycotina</taxon>
        <taxon>Agaricomycetes</taxon>
        <taxon>Cantharellales</taxon>
        <taxon>Botryobasidiaceae</taxon>
        <taxon>Botryobasidium</taxon>
    </lineage>
</organism>
<dbReference type="InParanoid" id="A0A067M261"/>
<sequence length="302" mass="33359">MSEGDTSIPAGPTAPPIAIPPPLGDSPQDLHPLSAYTHRTTPEGTVQIQCELCKEWIPLGKSKTKPYAYTMHFDRSSCRKTRKDNERARAAELKRERFLKQFEDPTRSSAASSSATPSPLSSTSTSATPASLQNTMPDALPPAVQAMLSGEPLTPADAVDQERWKLALAGLKLCPGVSLQWLPGLSLYNSYPWQLHLHVRKSLGFYFSGVYDHGQDFWVQSDDCNHSIPFEKSSCTPCSSLMGSKALRDLRARAEALPPSTNYMYGNYLQLSAQLQSGRALINKWKLEVHNLFLLRAINDLN</sequence>
<feature type="compositionally biased region" description="Pro residues" evidence="1">
    <location>
        <begin position="12"/>
        <end position="24"/>
    </location>
</feature>
<accession>A0A067M261</accession>
<feature type="compositionally biased region" description="Basic and acidic residues" evidence="1">
    <location>
        <begin position="93"/>
        <end position="106"/>
    </location>
</feature>
<keyword evidence="3" id="KW-1185">Reference proteome</keyword>
<dbReference type="AlphaFoldDB" id="A0A067M261"/>
<dbReference type="Proteomes" id="UP000027195">
    <property type="component" value="Unassembled WGS sequence"/>
</dbReference>
<reference evidence="3" key="1">
    <citation type="journal article" date="2014" name="Proc. Natl. Acad. Sci. U.S.A.">
        <title>Extensive sampling of basidiomycete genomes demonstrates inadequacy of the white-rot/brown-rot paradigm for wood decay fungi.</title>
        <authorList>
            <person name="Riley R."/>
            <person name="Salamov A.A."/>
            <person name="Brown D.W."/>
            <person name="Nagy L.G."/>
            <person name="Floudas D."/>
            <person name="Held B.W."/>
            <person name="Levasseur A."/>
            <person name="Lombard V."/>
            <person name="Morin E."/>
            <person name="Otillar R."/>
            <person name="Lindquist E.A."/>
            <person name="Sun H."/>
            <person name="LaButti K.M."/>
            <person name="Schmutz J."/>
            <person name="Jabbour D."/>
            <person name="Luo H."/>
            <person name="Baker S.E."/>
            <person name="Pisabarro A.G."/>
            <person name="Walton J.D."/>
            <person name="Blanchette R.A."/>
            <person name="Henrissat B."/>
            <person name="Martin F."/>
            <person name="Cullen D."/>
            <person name="Hibbett D.S."/>
            <person name="Grigoriev I.V."/>
        </authorList>
    </citation>
    <scope>NUCLEOTIDE SEQUENCE [LARGE SCALE GENOMIC DNA]</scope>
    <source>
        <strain evidence="3">FD-172 SS1</strain>
    </source>
</reference>
<gene>
    <name evidence="2" type="ORF">BOTBODRAFT_47414</name>
</gene>
<protein>
    <submittedName>
        <fullName evidence="2">Uncharacterized protein</fullName>
    </submittedName>
</protein>
<name>A0A067M261_BOTB1</name>
<dbReference type="HOGENOM" id="CLU_921307_0_0_1"/>
<feature type="region of interest" description="Disordered" evidence="1">
    <location>
        <begin position="93"/>
        <end position="138"/>
    </location>
</feature>
<proteinExistence type="predicted"/>
<feature type="compositionally biased region" description="Low complexity" evidence="1">
    <location>
        <begin position="107"/>
        <end position="131"/>
    </location>
</feature>
<evidence type="ECO:0000313" key="3">
    <source>
        <dbReference type="Proteomes" id="UP000027195"/>
    </source>
</evidence>
<evidence type="ECO:0000313" key="2">
    <source>
        <dbReference type="EMBL" id="KDQ09818.1"/>
    </source>
</evidence>
<feature type="region of interest" description="Disordered" evidence="1">
    <location>
        <begin position="1"/>
        <end position="36"/>
    </location>
</feature>